<protein>
    <submittedName>
        <fullName evidence="3">DNA-binding protein</fullName>
    </submittedName>
</protein>
<dbReference type="Proteomes" id="UP000323521">
    <property type="component" value="Chromosome"/>
</dbReference>
<feature type="compositionally biased region" description="Basic and acidic residues" evidence="1">
    <location>
        <begin position="61"/>
        <end position="75"/>
    </location>
</feature>
<evidence type="ECO:0000313" key="3">
    <source>
        <dbReference type="EMBL" id="ATW26674.1"/>
    </source>
</evidence>
<keyword evidence="4" id="KW-1185">Reference proteome</keyword>
<dbReference type="OrthoDB" id="9799038at2"/>
<evidence type="ECO:0000259" key="2">
    <source>
        <dbReference type="Pfam" id="PF12728"/>
    </source>
</evidence>
<gene>
    <name evidence="3" type="ORF">DCMF_19645</name>
</gene>
<feature type="domain" description="Helix-turn-helix" evidence="2">
    <location>
        <begin position="3"/>
        <end position="43"/>
    </location>
</feature>
<accession>A0A3G1KW26</accession>
<evidence type="ECO:0000256" key="1">
    <source>
        <dbReference type="SAM" id="MobiDB-lite"/>
    </source>
</evidence>
<reference evidence="3 4" key="1">
    <citation type="submission" date="2016-10" db="EMBL/GenBank/DDBJ databases">
        <title>Complete Genome Sequence of Peptococcaceae strain DCMF.</title>
        <authorList>
            <person name="Edwards R.J."/>
            <person name="Holland S.I."/>
            <person name="Deshpande N.P."/>
            <person name="Wong Y.K."/>
            <person name="Ertan H."/>
            <person name="Manefield M."/>
            <person name="Russell T.L."/>
            <person name="Lee M.J."/>
        </authorList>
    </citation>
    <scope>NUCLEOTIDE SEQUENCE [LARGE SCALE GENOMIC DNA]</scope>
    <source>
        <strain evidence="3 4">DCMF</strain>
    </source>
</reference>
<dbReference type="InterPro" id="IPR041657">
    <property type="entry name" value="HTH_17"/>
</dbReference>
<dbReference type="AlphaFoldDB" id="A0A3G1KW26"/>
<dbReference type="KEGG" id="fwa:DCMF_19645"/>
<dbReference type="EMBL" id="CP017634">
    <property type="protein sequence ID" value="ATW26674.1"/>
    <property type="molecule type" value="Genomic_DNA"/>
</dbReference>
<dbReference type="GO" id="GO:0003677">
    <property type="term" value="F:DNA binding"/>
    <property type="evidence" value="ECO:0007669"/>
    <property type="project" value="UniProtKB-KW"/>
</dbReference>
<feature type="region of interest" description="Disordered" evidence="1">
    <location>
        <begin position="51"/>
        <end position="75"/>
    </location>
</feature>
<name>A0A3G1KW26_FORW1</name>
<keyword evidence="3" id="KW-0238">DNA-binding</keyword>
<organism evidence="3 4">
    <name type="scientific">Formimonas warabiya</name>
    <dbReference type="NCBI Taxonomy" id="1761012"/>
    <lineage>
        <taxon>Bacteria</taxon>
        <taxon>Bacillati</taxon>
        <taxon>Bacillota</taxon>
        <taxon>Clostridia</taxon>
        <taxon>Eubacteriales</taxon>
        <taxon>Peptococcaceae</taxon>
        <taxon>Candidatus Formimonas</taxon>
    </lineage>
</organism>
<evidence type="ECO:0000313" key="4">
    <source>
        <dbReference type="Proteomes" id="UP000323521"/>
    </source>
</evidence>
<sequence>MELMSAKQAAKIWGISPRRVAILCSEGRIPDAQMVGRSWVIPANAEKPADARVKSKRYIKRKEANGSGRDHGREE</sequence>
<proteinExistence type="predicted"/>
<dbReference type="Pfam" id="PF12728">
    <property type="entry name" value="HTH_17"/>
    <property type="match status" value="1"/>
</dbReference>
<dbReference type="RefSeq" id="WP_148135996.1">
    <property type="nucleotide sequence ID" value="NZ_CP017634.1"/>
</dbReference>